<keyword evidence="11" id="KW-0969">Cilium</keyword>
<dbReference type="PANTHER" id="PTHR30065">
    <property type="entry name" value="FLAGELLAR BIOSYNTHETIC PROTEIN FLIR"/>
    <property type="match status" value="1"/>
</dbReference>
<dbReference type="GO" id="GO:0009425">
    <property type="term" value="C:bacterial-type flagellum basal body"/>
    <property type="evidence" value="ECO:0007669"/>
    <property type="project" value="UniProtKB-SubCell"/>
</dbReference>
<evidence type="ECO:0000256" key="9">
    <source>
        <dbReference type="NCBIfam" id="TIGR01400"/>
    </source>
</evidence>
<feature type="transmembrane region" description="Helical" evidence="10">
    <location>
        <begin position="124"/>
        <end position="147"/>
    </location>
</feature>
<accession>A0A154L2T6</accession>
<comment type="function">
    <text evidence="1 10">Role in flagellar biosynthesis.</text>
</comment>
<keyword evidence="4 10" id="KW-1003">Cell membrane</keyword>
<gene>
    <name evidence="11" type="ORF">AUP42_04945</name>
</gene>
<feature type="transmembrane region" description="Helical" evidence="10">
    <location>
        <begin position="40"/>
        <end position="60"/>
    </location>
</feature>
<keyword evidence="8 10" id="KW-0975">Bacterial flagellum</keyword>
<dbReference type="PANTHER" id="PTHR30065:SF8">
    <property type="entry name" value="FLAGELLAR BIOSYNTHETIC PROTEIN FLIR"/>
    <property type="match status" value="1"/>
</dbReference>
<dbReference type="InterPro" id="IPR002010">
    <property type="entry name" value="T3SS_IM_R"/>
</dbReference>
<comment type="subcellular location">
    <subcellularLocation>
        <location evidence="10">Cell membrane</location>
        <topology evidence="10">Multi-pass membrane protein</topology>
    </subcellularLocation>
    <subcellularLocation>
        <location evidence="10">Bacterial flagellum basal body</location>
    </subcellularLocation>
</comment>
<keyword evidence="11" id="KW-0966">Cell projection</keyword>
<dbReference type="GO" id="GO:0044780">
    <property type="term" value="P:bacterial-type flagellum assembly"/>
    <property type="evidence" value="ECO:0007669"/>
    <property type="project" value="UniProtKB-UniRule"/>
</dbReference>
<evidence type="ECO:0000256" key="7">
    <source>
        <dbReference type="ARBA" id="ARBA00023136"/>
    </source>
</evidence>
<dbReference type="AlphaFoldDB" id="A0A154L2T6"/>
<dbReference type="NCBIfam" id="TIGR01400">
    <property type="entry name" value="fliR"/>
    <property type="match status" value="1"/>
</dbReference>
<evidence type="ECO:0000256" key="5">
    <source>
        <dbReference type="ARBA" id="ARBA00022692"/>
    </source>
</evidence>
<dbReference type="OrthoDB" id="9779817at2"/>
<dbReference type="Proteomes" id="UP000076335">
    <property type="component" value="Unassembled WGS sequence"/>
</dbReference>
<evidence type="ECO:0000256" key="10">
    <source>
        <dbReference type="RuleBase" id="RU362071"/>
    </source>
</evidence>
<evidence type="ECO:0000256" key="4">
    <source>
        <dbReference type="ARBA" id="ARBA00022475"/>
    </source>
</evidence>
<evidence type="ECO:0000256" key="2">
    <source>
        <dbReference type="ARBA" id="ARBA00009772"/>
    </source>
</evidence>
<evidence type="ECO:0000313" key="11">
    <source>
        <dbReference type="EMBL" id="KZB62294.1"/>
    </source>
</evidence>
<evidence type="ECO:0000256" key="6">
    <source>
        <dbReference type="ARBA" id="ARBA00022989"/>
    </source>
</evidence>
<feature type="transmembrane region" description="Helical" evidence="10">
    <location>
        <begin position="213"/>
        <end position="241"/>
    </location>
</feature>
<dbReference type="PRINTS" id="PR00953">
    <property type="entry name" value="TYPE3IMRPROT"/>
</dbReference>
<evidence type="ECO:0000256" key="3">
    <source>
        <dbReference type="ARBA" id="ARBA00021717"/>
    </source>
</evidence>
<dbReference type="EMBL" id="LPVY01000021">
    <property type="protein sequence ID" value="KZB62294.1"/>
    <property type="molecule type" value="Genomic_DNA"/>
</dbReference>
<evidence type="ECO:0000256" key="1">
    <source>
        <dbReference type="ARBA" id="ARBA00002578"/>
    </source>
</evidence>
<dbReference type="GO" id="GO:0005886">
    <property type="term" value="C:plasma membrane"/>
    <property type="evidence" value="ECO:0007669"/>
    <property type="project" value="UniProtKB-SubCell"/>
</dbReference>
<dbReference type="InterPro" id="IPR006303">
    <property type="entry name" value="FliR"/>
</dbReference>
<keyword evidence="5 10" id="KW-0812">Transmembrane</keyword>
<evidence type="ECO:0000256" key="8">
    <source>
        <dbReference type="ARBA" id="ARBA00023143"/>
    </source>
</evidence>
<comment type="caution">
    <text evidence="11">The sequence shown here is derived from an EMBL/GenBank/DDBJ whole genome shotgun (WGS) entry which is preliminary data.</text>
</comment>
<organism evidence="11 12">
    <name type="scientific">Thalassospira lucentensis</name>
    <dbReference type="NCBI Taxonomy" id="168935"/>
    <lineage>
        <taxon>Bacteria</taxon>
        <taxon>Pseudomonadati</taxon>
        <taxon>Pseudomonadota</taxon>
        <taxon>Alphaproteobacteria</taxon>
        <taxon>Rhodospirillales</taxon>
        <taxon>Thalassospiraceae</taxon>
        <taxon>Thalassospira</taxon>
    </lineage>
</organism>
<keyword evidence="7 10" id="KW-0472">Membrane</keyword>
<feature type="transmembrane region" description="Helical" evidence="10">
    <location>
        <begin position="6"/>
        <end position="28"/>
    </location>
</feature>
<evidence type="ECO:0000313" key="12">
    <source>
        <dbReference type="Proteomes" id="UP000076335"/>
    </source>
</evidence>
<dbReference type="RefSeq" id="WP_062952869.1">
    <property type="nucleotide sequence ID" value="NZ_CP136684.1"/>
</dbReference>
<keyword evidence="6 10" id="KW-1133">Transmembrane helix</keyword>
<proteinExistence type="inferred from homology"/>
<protein>
    <recommendedName>
        <fullName evidence="3 9">Flagellar biosynthetic protein FliR</fullName>
    </recommendedName>
</protein>
<keyword evidence="11" id="KW-0282">Flagellum</keyword>
<reference evidence="11 12" key="1">
    <citation type="submission" date="2015-12" db="EMBL/GenBank/DDBJ databases">
        <title>Genome sequence of Thalassospira lucentensis MCCC 1A02072.</title>
        <authorList>
            <person name="Lu L."/>
            <person name="Lai Q."/>
            <person name="Shao Z."/>
            <person name="Qian P."/>
        </authorList>
    </citation>
    <scope>NUCLEOTIDE SEQUENCE [LARGE SCALE GENOMIC DNA]</scope>
    <source>
        <strain evidence="11 12">MCCC 1A02072</strain>
    </source>
</reference>
<name>A0A154L2T6_9PROT</name>
<comment type="similarity">
    <text evidence="2 10">Belongs to the FliR/MopE/SpaR family.</text>
</comment>
<dbReference type="Pfam" id="PF01311">
    <property type="entry name" value="Bac_export_1"/>
    <property type="match status" value="1"/>
</dbReference>
<dbReference type="GO" id="GO:0006605">
    <property type="term" value="P:protein targeting"/>
    <property type="evidence" value="ECO:0007669"/>
    <property type="project" value="UniProtKB-UniRule"/>
</dbReference>
<sequence>MNLDDLLTLNVYVVLMSFARVGAAFAFMPGIGARVVPARVRLVFAFWVAVVISPLAGPLIPEQPADAPTLFVHLAYELTIGAFFGLFGQVMMAGLQTAGSIIAYSSSMANAFSGDALSGAQSAVTGNFITQIGMVLIFVTGLDHLMIQAVFESYSLFPPGGALPVGDMSEFFARAINESFVIAMKISAPFLIVAIVLQVALGILNKLMPQLPVFFVAMPVQIGLAFVLLALALPTMMMVFLEYYENGLESFVNP</sequence>
<feature type="transmembrane region" description="Helical" evidence="10">
    <location>
        <begin position="180"/>
        <end position="201"/>
    </location>
</feature>
<feature type="transmembrane region" description="Helical" evidence="10">
    <location>
        <begin position="80"/>
        <end position="104"/>
    </location>
</feature>